<dbReference type="PANTHER" id="PTHR33525">
    <property type="match status" value="1"/>
</dbReference>
<dbReference type="EMBL" id="CP001013">
    <property type="protein sequence ID" value="ACB35069.1"/>
    <property type="molecule type" value="Genomic_DNA"/>
</dbReference>
<accession>B1XXE9</accession>
<dbReference type="SUPFAM" id="SSF56112">
    <property type="entry name" value="Protein kinase-like (PK-like)"/>
    <property type="match status" value="1"/>
</dbReference>
<dbReference type="InterPro" id="IPR013976">
    <property type="entry name" value="HDOD"/>
</dbReference>
<sequence>MAFESGQSHSSPDLISVSANASTAAHGHNAAAGIAGLRSFGRFALRQLIGRSSLSMAWIAHDTRSRRDVLLLIARQAIEERRQLAEAVDAMRRAARLEHPRLLPAIETGERDAWPYLVCEAPQGVQTLSQFLAGRPAPPPLEAAGWAVDALEGLAYLHDAGLAHGDVGLHSLLLDKNGRLLVWGANLRADVQGVTSGEFESDLLRQQRAAGERDVLAIGLLLYQWVAHSAAFDERDMPTAIARLGQDIVRLPWALPQPVPDALRAIINRATDRHAHRRYLGARSLERALSGWCRVQASDRGGPLALLIDRLRTSGHLPAMPGLAQRVVQLSRMETQRIDELTDVVLEDPALSFELLRTVNAAQFRVQAEDGVTTVRRAIQLVGISGVRRAAGTLRAWPGPLNEPAARALEQALKLACLAGHLADVLSPGGLDAEGALLAAQLQHLGRLLVRYHFPDEAVQIAALMQPSPPLQEGDPVAPGLSEEAAAMAVLGVDLASMAHAMAKHWGLDESVQDMMQPLPLRHAVYMPTSADGWMRVVASCANETLATLKLAGAAQARALTQVANRYAKTLGTTPDKLKLALQEARVKLNQHLSTKAA</sequence>
<evidence type="ECO:0000313" key="3">
    <source>
        <dbReference type="EMBL" id="ACB35069.1"/>
    </source>
</evidence>
<feature type="domain" description="Protein kinase" evidence="1">
    <location>
        <begin position="43"/>
        <end position="293"/>
    </location>
</feature>
<dbReference type="InterPro" id="IPR052340">
    <property type="entry name" value="RNase_Y/CdgJ"/>
</dbReference>
<keyword evidence="3" id="KW-0723">Serine/threonine-protein kinase</keyword>
<name>B1XXE9_LEPCP</name>
<evidence type="ECO:0000313" key="4">
    <source>
        <dbReference type="Proteomes" id="UP000001693"/>
    </source>
</evidence>
<dbReference type="InterPro" id="IPR000719">
    <property type="entry name" value="Prot_kinase_dom"/>
</dbReference>
<evidence type="ECO:0000259" key="2">
    <source>
        <dbReference type="PROSITE" id="PS51833"/>
    </source>
</evidence>
<keyword evidence="3" id="KW-0808">Transferase</keyword>
<reference evidence="3 4" key="1">
    <citation type="submission" date="2008-03" db="EMBL/GenBank/DDBJ databases">
        <title>Complete sequence of Leptothrix cholodnii SP-6.</title>
        <authorList>
            <consortium name="US DOE Joint Genome Institute"/>
            <person name="Copeland A."/>
            <person name="Lucas S."/>
            <person name="Lapidus A."/>
            <person name="Glavina del Rio T."/>
            <person name="Dalin E."/>
            <person name="Tice H."/>
            <person name="Bruce D."/>
            <person name="Goodwin L."/>
            <person name="Pitluck S."/>
            <person name="Chertkov O."/>
            <person name="Brettin T."/>
            <person name="Detter J.C."/>
            <person name="Han C."/>
            <person name="Kuske C.R."/>
            <person name="Schmutz J."/>
            <person name="Larimer F."/>
            <person name="Land M."/>
            <person name="Hauser L."/>
            <person name="Kyrpides N."/>
            <person name="Lykidis A."/>
            <person name="Emerson D."/>
            <person name="Richardson P."/>
        </authorList>
    </citation>
    <scope>NUCLEOTIDE SEQUENCE [LARGE SCALE GENOMIC DNA]</scope>
    <source>
        <strain evidence="4">ATCC 51168 / LMG 8142 / SP-6</strain>
    </source>
</reference>
<feature type="domain" description="HDOD" evidence="2">
    <location>
        <begin position="317"/>
        <end position="522"/>
    </location>
</feature>
<dbReference type="GO" id="GO:0005524">
    <property type="term" value="F:ATP binding"/>
    <property type="evidence" value="ECO:0007669"/>
    <property type="project" value="InterPro"/>
</dbReference>
<keyword evidence="3" id="KW-0418">Kinase</keyword>
<dbReference type="Proteomes" id="UP000001693">
    <property type="component" value="Chromosome"/>
</dbReference>
<dbReference type="KEGG" id="lch:Lcho_2804"/>
<organism evidence="3 4">
    <name type="scientific">Leptothrix cholodnii (strain ATCC 51168 / LMG 8142 / SP-6)</name>
    <name type="common">Leptothrix discophora (strain SP-6)</name>
    <dbReference type="NCBI Taxonomy" id="395495"/>
    <lineage>
        <taxon>Bacteria</taxon>
        <taxon>Pseudomonadati</taxon>
        <taxon>Pseudomonadota</taxon>
        <taxon>Betaproteobacteria</taxon>
        <taxon>Burkholderiales</taxon>
        <taxon>Sphaerotilaceae</taxon>
        <taxon>Leptothrix</taxon>
    </lineage>
</organism>
<dbReference type="AlphaFoldDB" id="B1XXE9"/>
<dbReference type="Gene3D" id="1.10.3210.10">
    <property type="entry name" value="Hypothetical protein af1432"/>
    <property type="match status" value="1"/>
</dbReference>
<gene>
    <name evidence="3" type="ordered locus">Lcho_2804</name>
</gene>
<dbReference type="SUPFAM" id="SSF109604">
    <property type="entry name" value="HD-domain/PDEase-like"/>
    <property type="match status" value="1"/>
</dbReference>
<dbReference type="eggNOG" id="COG0515">
    <property type="taxonomic scope" value="Bacteria"/>
</dbReference>
<proteinExistence type="predicted"/>
<dbReference type="STRING" id="395495.Lcho_2804"/>
<dbReference type="PROSITE" id="PS51833">
    <property type="entry name" value="HDOD"/>
    <property type="match status" value="1"/>
</dbReference>
<dbReference type="Gene3D" id="1.10.510.10">
    <property type="entry name" value="Transferase(Phosphotransferase) domain 1"/>
    <property type="match status" value="1"/>
</dbReference>
<dbReference type="SMART" id="SM00220">
    <property type="entry name" value="S_TKc"/>
    <property type="match status" value="1"/>
</dbReference>
<dbReference type="Gene3D" id="3.30.200.20">
    <property type="entry name" value="Phosphorylase Kinase, domain 1"/>
    <property type="match status" value="1"/>
</dbReference>
<dbReference type="GO" id="GO:0004674">
    <property type="term" value="F:protein serine/threonine kinase activity"/>
    <property type="evidence" value="ECO:0007669"/>
    <property type="project" value="UniProtKB-KW"/>
</dbReference>
<dbReference type="eggNOG" id="COG1639">
    <property type="taxonomic scope" value="Bacteria"/>
</dbReference>
<dbReference type="HOGENOM" id="CLU_465258_0_0_4"/>
<dbReference type="Pfam" id="PF00069">
    <property type="entry name" value="Pkinase"/>
    <property type="match status" value="1"/>
</dbReference>
<dbReference type="PROSITE" id="PS50011">
    <property type="entry name" value="PROTEIN_KINASE_DOM"/>
    <property type="match status" value="1"/>
</dbReference>
<dbReference type="InterPro" id="IPR011009">
    <property type="entry name" value="Kinase-like_dom_sf"/>
</dbReference>
<dbReference type="Pfam" id="PF08668">
    <property type="entry name" value="HDOD"/>
    <property type="match status" value="1"/>
</dbReference>
<dbReference type="PANTHER" id="PTHR33525:SF4">
    <property type="entry name" value="CYCLIC DI-GMP PHOSPHODIESTERASE CDGJ"/>
    <property type="match status" value="1"/>
</dbReference>
<evidence type="ECO:0000259" key="1">
    <source>
        <dbReference type="PROSITE" id="PS50011"/>
    </source>
</evidence>
<keyword evidence="4" id="KW-1185">Reference proteome</keyword>
<protein>
    <submittedName>
        <fullName evidence="3">Serine/threonine protein kinase</fullName>
    </submittedName>
</protein>